<dbReference type="Proteomes" id="UP000320679">
    <property type="component" value="Unassembled WGS sequence"/>
</dbReference>
<evidence type="ECO:0000259" key="3">
    <source>
        <dbReference type="Pfam" id="PF04984"/>
    </source>
</evidence>
<dbReference type="InterPro" id="IPR052042">
    <property type="entry name" value="Tail_sheath_structural"/>
</dbReference>
<feature type="region of interest" description="Disordered" evidence="2">
    <location>
        <begin position="183"/>
        <end position="213"/>
    </location>
</feature>
<dbReference type="Pfam" id="PF04984">
    <property type="entry name" value="Phage_sheath_1"/>
    <property type="match status" value="1"/>
</dbReference>
<dbReference type="PANTHER" id="PTHR35861:SF1">
    <property type="entry name" value="PHAGE TAIL SHEATH PROTEIN"/>
    <property type="match status" value="1"/>
</dbReference>
<dbReference type="InterPro" id="IPR035089">
    <property type="entry name" value="Phage_sheath_subtilisin"/>
</dbReference>
<dbReference type="InterPro" id="IPR020287">
    <property type="entry name" value="Tail_sheath_C"/>
</dbReference>
<evidence type="ECO:0000256" key="1">
    <source>
        <dbReference type="ARBA" id="ARBA00008005"/>
    </source>
</evidence>
<comment type="similarity">
    <text evidence="1">Belongs to the myoviridae tail sheath protein family.</text>
</comment>
<dbReference type="AlphaFoldDB" id="A0A523UW76"/>
<comment type="caution">
    <text evidence="5">The sequence shown here is derived from an EMBL/GenBank/DDBJ whole genome shotgun (WGS) entry which is preliminary data.</text>
</comment>
<protein>
    <submittedName>
        <fullName evidence="5">Phage tail sheath family protein</fullName>
    </submittedName>
</protein>
<sequence>MPERLHPGVYVEEVPSGVRPIEGVGTSTAAFIGITEKGPVGEATFVTSWTQFKTNFGSFIADSYLAYAVLQFFNNGGRKCYIVRVTKGDEKTASVNIPDSDGATTLVVSASSPGAWANDIDVVIEDPSSEESDEFKLRVVKDSETEEAFDNLSLDSSKSNYFVNEIKGVSNYITVLDDPTSTNRPANATYDLGSTTSGADGGTPKDADYQGDASEKTGFHALDDKNDVNIITVPGITSNAVIGKGFSYCKKRKDCFFIADISYASDTPTEAKDFVRNTLTTKNSYGAIYYPWIKATDPIGTGESPTKELPPSGFIAGMYARIDGTRGVWKAPAGTEAGIAGALGLTYNATDTEQDILNPFGINCLRSFPASGIVIWGARTLSPDAEWRYIPVRRYAIFLEQSIYYGTQWAVFEPNDEDLWASLRMNIRAFMMIQFREGALQGSTPSEAFYVKCDADLNPQSEIDAGRVNMEIGFAPLKPAEFVIIKITQKAGQQQ</sequence>
<evidence type="ECO:0000313" key="5">
    <source>
        <dbReference type="EMBL" id="TET46803.1"/>
    </source>
</evidence>
<dbReference type="EMBL" id="SOJK01000114">
    <property type="protein sequence ID" value="TET46803.1"/>
    <property type="molecule type" value="Genomic_DNA"/>
</dbReference>
<organism evidence="5 6">
    <name type="scientific">Aerophobetes bacterium</name>
    <dbReference type="NCBI Taxonomy" id="2030807"/>
    <lineage>
        <taxon>Bacteria</taxon>
        <taxon>Candidatus Aerophobota</taxon>
    </lineage>
</organism>
<feature type="compositionally biased region" description="Basic and acidic residues" evidence="2">
    <location>
        <begin position="203"/>
        <end position="213"/>
    </location>
</feature>
<evidence type="ECO:0000313" key="6">
    <source>
        <dbReference type="Proteomes" id="UP000320679"/>
    </source>
</evidence>
<gene>
    <name evidence="5" type="ORF">E3J59_02790</name>
</gene>
<feature type="domain" description="Tail sheath protein subtilisin-like" evidence="3">
    <location>
        <begin position="226"/>
        <end position="381"/>
    </location>
</feature>
<evidence type="ECO:0000259" key="4">
    <source>
        <dbReference type="Pfam" id="PF17482"/>
    </source>
</evidence>
<proteinExistence type="inferred from homology"/>
<dbReference type="Gene3D" id="3.40.50.11780">
    <property type="match status" value="2"/>
</dbReference>
<feature type="domain" description="Tail sheath protein C-terminal" evidence="4">
    <location>
        <begin position="383"/>
        <end position="488"/>
    </location>
</feature>
<reference evidence="5 6" key="1">
    <citation type="submission" date="2019-03" db="EMBL/GenBank/DDBJ databases">
        <title>Metabolic potential of uncultured bacteria and archaea associated with petroleum seepage in deep-sea sediments.</title>
        <authorList>
            <person name="Dong X."/>
            <person name="Hubert C."/>
        </authorList>
    </citation>
    <scope>NUCLEOTIDE SEQUENCE [LARGE SCALE GENOMIC DNA]</scope>
    <source>
        <strain evidence="5">E29_bin78</strain>
    </source>
</reference>
<accession>A0A523UW76</accession>
<feature type="compositionally biased region" description="Polar residues" evidence="2">
    <location>
        <begin position="183"/>
        <end position="198"/>
    </location>
</feature>
<dbReference type="Pfam" id="PF17482">
    <property type="entry name" value="Phage_sheath_1C"/>
    <property type="match status" value="1"/>
</dbReference>
<evidence type="ECO:0000256" key="2">
    <source>
        <dbReference type="SAM" id="MobiDB-lite"/>
    </source>
</evidence>
<dbReference type="PANTHER" id="PTHR35861">
    <property type="match status" value="1"/>
</dbReference>
<name>A0A523UW76_UNCAE</name>